<protein>
    <submittedName>
        <fullName evidence="1">Uncharacterized protein</fullName>
    </submittedName>
</protein>
<name>A0ABW3UG23_9BACL</name>
<dbReference type="RefSeq" id="WP_345595088.1">
    <property type="nucleotide sequence ID" value="NZ_BAABJG010000055.1"/>
</dbReference>
<organism evidence="1 2">
    <name type="scientific">Paenibacillus vulneris</name>
    <dbReference type="NCBI Taxonomy" id="1133364"/>
    <lineage>
        <taxon>Bacteria</taxon>
        <taxon>Bacillati</taxon>
        <taxon>Bacillota</taxon>
        <taxon>Bacilli</taxon>
        <taxon>Bacillales</taxon>
        <taxon>Paenibacillaceae</taxon>
        <taxon>Paenibacillus</taxon>
    </lineage>
</organism>
<evidence type="ECO:0000313" key="2">
    <source>
        <dbReference type="Proteomes" id="UP001597180"/>
    </source>
</evidence>
<keyword evidence="2" id="KW-1185">Reference proteome</keyword>
<dbReference type="EMBL" id="JBHTLU010000012">
    <property type="protein sequence ID" value="MFD1219530.1"/>
    <property type="molecule type" value="Genomic_DNA"/>
</dbReference>
<accession>A0ABW3UG23</accession>
<comment type="caution">
    <text evidence="1">The sequence shown here is derived from an EMBL/GenBank/DDBJ whole genome shotgun (WGS) entry which is preliminary data.</text>
</comment>
<sequence length="54" mass="6040">MKHSVKQQIAAEAGITEYQAEKAADALLGYFKTRLPVEINDELYNSLIGEDKLD</sequence>
<evidence type="ECO:0000313" key="1">
    <source>
        <dbReference type="EMBL" id="MFD1219530.1"/>
    </source>
</evidence>
<gene>
    <name evidence="1" type="ORF">ACFQ4B_05335</name>
</gene>
<dbReference type="Proteomes" id="UP001597180">
    <property type="component" value="Unassembled WGS sequence"/>
</dbReference>
<reference evidence="2" key="1">
    <citation type="journal article" date="2019" name="Int. J. Syst. Evol. Microbiol.">
        <title>The Global Catalogue of Microorganisms (GCM) 10K type strain sequencing project: providing services to taxonomists for standard genome sequencing and annotation.</title>
        <authorList>
            <consortium name="The Broad Institute Genomics Platform"/>
            <consortium name="The Broad Institute Genome Sequencing Center for Infectious Disease"/>
            <person name="Wu L."/>
            <person name="Ma J."/>
        </authorList>
    </citation>
    <scope>NUCLEOTIDE SEQUENCE [LARGE SCALE GENOMIC DNA]</scope>
    <source>
        <strain evidence="2">CCUG 53270</strain>
    </source>
</reference>
<proteinExistence type="predicted"/>